<name>A0A9X3DE98_9SPHI</name>
<evidence type="ECO:0000313" key="6">
    <source>
        <dbReference type="Proteomes" id="UP001142592"/>
    </source>
</evidence>
<dbReference type="InterPro" id="IPR009057">
    <property type="entry name" value="Homeodomain-like_sf"/>
</dbReference>
<dbReference type="AlphaFoldDB" id="A0A9X3DE98"/>
<dbReference type="RefSeq" id="WP_010601693.1">
    <property type="nucleotide sequence ID" value="NZ_JAPJUH010000002.1"/>
</dbReference>
<dbReference type="Gene3D" id="1.10.10.60">
    <property type="entry name" value="Homeodomain-like"/>
    <property type="match status" value="1"/>
</dbReference>
<dbReference type="SUPFAM" id="SSF46689">
    <property type="entry name" value="Homeodomain-like"/>
    <property type="match status" value="1"/>
</dbReference>
<feature type="domain" description="HTH araC/xylS-type" evidence="4">
    <location>
        <begin position="195"/>
        <end position="300"/>
    </location>
</feature>
<dbReference type="EMBL" id="JAPJUH010000002">
    <property type="protein sequence ID" value="MCX3264531.1"/>
    <property type="molecule type" value="Genomic_DNA"/>
</dbReference>
<dbReference type="SMART" id="SM00342">
    <property type="entry name" value="HTH_ARAC"/>
    <property type="match status" value="1"/>
</dbReference>
<keyword evidence="1" id="KW-0805">Transcription regulation</keyword>
<reference evidence="5" key="1">
    <citation type="submission" date="2022-11" db="EMBL/GenBank/DDBJ databases">
        <authorList>
            <person name="Graham C."/>
            <person name="Newman J.D."/>
        </authorList>
    </citation>
    <scope>NUCLEOTIDE SEQUENCE</scope>
    <source>
        <strain evidence="5">DSM 19486</strain>
    </source>
</reference>
<accession>A0A9X3DE98</accession>
<dbReference type="PANTHER" id="PTHR43280">
    <property type="entry name" value="ARAC-FAMILY TRANSCRIPTIONAL REGULATOR"/>
    <property type="match status" value="1"/>
</dbReference>
<dbReference type="GO" id="GO:0043565">
    <property type="term" value="F:sequence-specific DNA binding"/>
    <property type="evidence" value="ECO:0007669"/>
    <property type="project" value="InterPro"/>
</dbReference>
<dbReference type="Pfam" id="PF12833">
    <property type="entry name" value="HTH_18"/>
    <property type="match status" value="1"/>
</dbReference>
<dbReference type="GO" id="GO:0003700">
    <property type="term" value="F:DNA-binding transcription factor activity"/>
    <property type="evidence" value="ECO:0007669"/>
    <property type="project" value="InterPro"/>
</dbReference>
<gene>
    <name evidence="5" type="ORF">OQZ29_07235</name>
</gene>
<keyword evidence="6" id="KW-1185">Reference proteome</keyword>
<evidence type="ECO:0000313" key="5">
    <source>
        <dbReference type="EMBL" id="MCX3264531.1"/>
    </source>
</evidence>
<organism evidence="5 6">
    <name type="scientific">Pedobacter agri</name>
    <dbReference type="NCBI Taxonomy" id="454586"/>
    <lineage>
        <taxon>Bacteria</taxon>
        <taxon>Pseudomonadati</taxon>
        <taxon>Bacteroidota</taxon>
        <taxon>Sphingobacteriia</taxon>
        <taxon>Sphingobacteriales</taxon>
        <taxon>Sphingobacteriaceae</taxon>
        <taxon>Pedobacter</taxon>
    </lineage>
</organism>
<dbReference type="InterPro" id="IPR020449">
    <property type="entry name" value="Tscrpt_reg_AraC-type_HTH"/>
</dbReference>
<keyword evidence="3" id="KW-0804">Transcription</keyword>
<dbReference type="PROSITE" id="PS01124">
    <property type="entry name" value="HTH_ARAC_FAMILY_2"/>
    <property type="match status" value="1"/>
</dbReference>
<proteinExistence type="predicted"/>
<sequence>MKASPKIFNSLSQLHQAMGQPKPLHPLISIINYGDAVFNAKDFEAGIILNFYKISFKTNFKGQIRYGQGFYDFEEGGMSFVAPGQLLRMQDEEANYEGLSLHIHPDFIRQYALNDQIKQYGFFSYAASEALYLSEKEKQTIWVIFQHIQAELEERIDHFSQDVMISQIELLLNYSNRFYNRQFITRKIVNHDVLSKLENYLETYFNDEKALATGLPTVAAVAEELNLSARYLSDLLRNLTGQNTQQFIHDKLIDKAKAYLAKDTLTIAEVAYQLGFEHPQSFTKLFKHKTSITPLQYKSSLQ</sequence>
<dbReference type="PANTHER" id="PTHR43280:SF32">
    <property type="entry name" value="TRANSCRIPTIONAL REGULATORY PROTEIN"/>
    <property type="match status" value="1"/>
</dbReference>
<keyword evidence="2" id="KW-0238">DNA-binding</keyword>
<evidence type="ECO:0000256" key="1">
    <source>
        <dbReference type="ARBA" id="ARBA00023015"/>
    </source>
</evidence>
<evidence type="ECO:0000256" key="2">
    <source>
        <dbReference type="ARBA" id="ARBA00023125"/>
    </source>
</evidence>
<comment type="caution">
    <text evidence="5">The sequence shown here is derived from an EMBL/GenBank/DDBJ whole genome shotgun (WGS) entry which is preliminary data.</text>
</comment>
<protein>
    <submittedName>
        <fullName evidence="5">Helix-turn-helix transcriptional regulator</fullName>
    </submittedName>
</protein>
<dbReference type="Proteomes" id="UP001142592">
    <property type="component" value="Unassembled WGS sequence"/>
</dbReference>
<evidence type="ECO:0000256" key="3">
    <source>
        <dbReference type="ARBA" id="ARBA00023163"/>
    </source>
</evidence>
<dbReference type="InterPro" id="IPR018060">
    <property type="entry name" value="HTH_AraC"/>
</dbReference>
<dbReference type="PRINTS" id="PR00032">
    <property type="entry name" value="HTHARAC"/>
</dbReference>
<evidence type="ECO:0000259" key="4">
    <source>
        <dbReference type="PROSITE" id="PS01124"/>
    </source>
</evidence>